<evidence type="ECO:0000313" key="1">
    <source>
        <dbReference type="EMBL" id="MDL2404166.1"/>
    </source>
</evidence>
<proteinExistence type="predicted"/>
<dbReference type="EMBL" id="JARFYN010000001">
    <property type="protein sequence ID" value="MDL2404166.1"/>
    <property type="molecule type" value="Genomic_DNA"/>
</dbReference>
<protein>
    <submittedName>
        <fullName evidence="1">Uncharacterized protein</fullName>
    </submittedName>
</protein>
<dbReference type="Proteomes" id="UP001172630">
    <property type="component" value="Unassembled WGS sequence"/>
</dbReference>
<sequence>MANFVVIGVPGDPQLYIADLGAGTITPLNAPGGSDLGVADQLRNAGATIVKGVNLAVAVGTAANASAGKFDDIAASGKFEGTTASGKFDN</sequence>
<accession>A0ABT7K6D9</accession>
<comment type="caution">
    <text evidence="1">The sequence shown here is derived from an EMBL/GenBank/DDBJ whole genome shotgun (WGS) entry which is preliminary data.</text>
</comment>
<name>A0ABT7K6D9_9HYPH</name>
<dbReference type="RefSeq" id="WP_285877133.1">
    <property type="nucleotide sequence ID" value="NZ_JARFYN010000001.1"/>
</dbReference>
<evidence type="ECO:0000313" key="2">
    <source>
        <dbReference type="Proteomes" id="UP001172630"/>
    </source>
</evidence>
<reference evidence="1" key="1">
    <citation type="submission" date="2023-06" db="EMBL/GenBank/DDBJ databases">
        <title>Phylogenetic Diversity of Rhizobium strains.</title>
        <authorList>
            <person name="Moura F.T."/>
            <person name="Helene L.C.F."/>
            <person name="Hungria M."/>
        </authorList>
    </citation>
    <scope>NUCLEOTIDE SEQUENCE</scope>
    <source>
        <strain evidence="1">CCGE524</strain>
    </source>
</reference>
<keyword evidence="2" id="KW-1185">Reference proteome</keyword>
<organism evidence="1 2">
    <name type="scientific">Rhizobium calliandrae</name>
    <dbReference type="NCBI Taxonomy" id="1312182"/>
    <lineage>
        <taxon>Bacteria</taxon>
        <taxon>Pseudomonadati</taxon>
        <taxon>Pseudomonadota</taxon>
        <taxon>Alphaproteobacteria</taxon>
        <taxon>Hyphomicrobiales</taxon>
        <taxon>Rhizobiaceae</taxon>
        <taxon>Rhizobium/Agrobacterium group</taxon>
        <taxon>Rhizobium</taxon>
    </lineage>
</organism>
<gene>
    <name evidence="1" type="ORF">PY650_00540</name>
</gene>